<dbReference type="EMBL" id="REFY01000001">
    <property type="protein sequence ID" value="RQG93210.1"/>
    <property type="molecule type" value="Genomic_DNA"/>
</dbReference>
<evidence type="ECO:0000256" key="5">
    <source>
        <dbReference type="SAM" id="Phobius"/>
    </source>
</evidence>
<evidence type="ECO:0000256" key="4">
    <source>
        <dbReference type="ARBA" id="ARBA00023136"/>
    </source>
</evidence>
<name>A0A3N6MA71_9EURY</name>
<feature type="transmembrane region" description="Helical" evidence="5">
    <location>
        <begin position="340"/>
        <end position="360"/>
    </location>
</feature>
<feature type="transmembrane region" description="Helical" evidence="5">
    <location>
        <begin position="30"/>
        <end position="48"/>
    </location>
</feature>
<dbReference type="OrthoDB" id="327281at2157"/>
<evidence type="ECO:0000313" key="7">
    <source>
        <dbReference type="EMBL" id="RQG93210.1"/>
    </source>
</evidence>
<dbReference type="RefSeq" id="WP_124177105.1">
    <property type="nucleotide sequence ID" value="NZ_REFY01000001.1"/>
</dbReference>
<evidence type="ECO:0000256" key="2">
    <source>
        <dbReference type="ARBA" id="ARBA00022692"/>
    </source>
</evidence>
<evidence type="ECO:0000259" key="6">
    <source>
        <dbReference type="SMART" id="SM00752"/>
    </source>
</evidence>
<dbReference type="PANTHER" id="PTHR39535:SF2">
    <property type="entry name" value="HTTM DOMAIN-CONTAINING PROTEIN"/>
    <property type="match status" value="1"/>
</dbReference>
<feature type="transmembrane region" description="Helical" evidence="5">
    <location>
        <begin position="88"/>
        <end position="109"/>
    </location>
</feature>
<proteinExistence type="predicted"/>
<dbReference type="Proteomes" id="UP000273828">
    <property type="component" value="Unassembled WGS sequence"/>
</dbReference>
<sequence length="533" mass="60577">MTPEFSARGAALLARLRGGLEDRVRVDTRTLAVFRVFVGLLIVADVLLRSRNFSYFYTETGAVPRSLAHTLSSDGAFSFYHYTTDPTVIAALFAIQILIAIQLIVGYKTRLATVLSFLFVISLDHHNPLVTSYADILFRLLLFWAIFLPIGERWSIDAVHSDRQPRTNVASMASALILFQMVYMYFHNGVHKIESDLWTGGEATPKILSLDDMTFLLAEPLREFPTLLQLGGLKWYYMLLFSWLLLLLVGRKRMLFALLFVGGHAAFAVTVRIGAFPYVAWAGLLPFFQTQVWEDGKRLLRYAGLEPSRITARLSRLERVADYFPRLRANSERHLEIRRAVFDVSLAVVAASMVVFLLFAHAPMGAVVGDDVNPDQQIDDVASIVSADQPDWTIFAPHPRTTDRYYVFPAKTADGDLIDVYNHRPMTYDRPYDQLQNQYGTYRERFYMNTIRRGGSSAGNNAPDVLAGHLCDTWEEEYGIELTHIDMYHVDEDITMETLTAHEDRETDVHLIQRNTCGDHEPEEIAPPPEEIR</sequence>
<dbReference type="Pfam" id="PF05090">
    <property type="entry name" value="HTTM"/>
    <property type="match status" value="1"/>
</dbReference>
<dbReference type="AlphaFoldDB" id="A0A3N6MA71"/>
<keyword evidence="8" id="KW-1185">Reference proteome</keyword>
<dbReference type="PANTHER" id="PTHR39535">
    <property type="entry name" value="SPORULATION-DELAYING PROTEIN SDPB"/>
    <property type="match status" value="1"/>
</dbReference>
<comment type="subcellular location">
    <subcellularLocation>
        <location evidence="1">Endomembrane system</location>
        <topology evidence="1">Multi-pass membrane protein</topology>
    </subcellularLocation>
</comment>
<gene>
    <name evidence="7" type="ORF">EA462_03170</name>
</gene>
<dbReference type="InterPro" id="IPR053934">
    <property type="entry name" value="HTTM_dom"/>
</dbReference>
<feature type="transmembrane region" description="Helical" evidence="5">
    <location>
        <begin position="233"/>
        <end position="249"/>
    </location>
</feature>
<protein>
    <submittedName>
        <fullName evidence="7">HTTM domain-containing protein</fullName>
    </submittedName>
</protein>
<keyword evidence="2 5" id="KW-0812">Transmembrane</keyword>
<dbReference type="SMART" id="SM00752">
    <property type="entry name" value="HTTM"/>
    <property type="match status" value="1"/>
</dbReference>
<feature type="transmembrane region" description="Helical" evidence="5">
    <location>
        <begin position="169"/>
        <end position="186"/>
    </location>
</feature>
<comment type="caution">
    <text evidence="7">The sequence shown here is derived from an EMBL/GenBank/DDBJ whole genome shotgun (WGS) entry which is preliminary data.</text>
</comment>
<dbReference type="InterPro" id="IPR011020">
    <property type="entry name" value="HTTM-like"/>
</dbReference>
<evidence type="ECO:0000256" key="1">
    <source>
        <dbReference type="ARBA" id="ARBA00004127"/>
    </source>
</evidence>
<feature type="domain" description="HTTM-like" evidence="6">
    <location>
        <begin position="23"/>
        <end position="292"/>
    </location>
</feature>
<feature type="transmembrane region" description="Helical" evidence="5">
    <location>
        <begin position="256"/>
        <end position="280"/>
    </location>
</feature>
<dbReference type="GO" id="GO:0012505">
    <property type="term" value="C:endomembrane system"/>
    <property type="evidence" value="ECO:0007669"/>
    <property type="project" value="UniProtKB-SubCell"/>
</dbReference>
<dbReference type="InterPro" id="IPR052964">
    <property type="entry name" value="Sporulation_signal_mat"/>
</dbReference>
<keyword evidence="4 5" id="KW-0472">Membrane</keyword>
<organism evidence="7 8">
    <name type="scientific">Natrarchaeobius halalkaliphilus</name>
    <dbReference type="NCBI Taxonomy" id="1679091"/>
    <lineage>
        <taxon>Archaea</taxon>
        <taxon>Methanobacteriati</taxon>
        <taxon>Methanobacteriota</taxon>
        <taxon>Stenosarchaea group</taxon>
        <taxon>Halobacteria</taxon>
        <taxon>Halobacteriales</taxon>
        <taxon>Natrialbaceae</taxon>
        <taxon>Natrarchaeobius</taxon>
    </lineage>
</organism>
<accession>A0A3N6MA71</accession>
<reference evidence="7 8" key="1">
    <citation type="submission" date="2018-10" db="EMBL/GenBank/DDBJ databases">
        <title>Natrarchaeobius chitinivorans gen. nov., sp. nov., and Natrarchaeobius haloalkaliphilus sp. nov., alkaliphilic, chitin-utilizing haloarchaea from hypersaline alkaline lakes.</title>
        <authorList>
            <person name="Sorokin D.Y."/>
            <person name="Elcheninov A.G."/>
            <person name="Kostrikina N.A."/>
            <person name="Bale N.J."/>
            <person name="Sinninghe Damste J.S."/>
            <person name="Khijniak T.V."/>
            <person name="Kublanov I.V."/>
            <person name="Toshchakov S.V."/>
        </authorList>
    </citation>
    <scope>NUCLEOTIDE SEQUENCE [LARGE SCALE GENOMIC DNA]</scope>
    <source>
        <strain evidence="7 8">AArcht-Sl</strain>
    </source>
</reference>
<evidence type="ECO:0000313" key="8">
    <source>
        <dbReference type="Proteomes" id="UP000273828"/>
    </source>
</evidence>
<evidence type="ECO:0000256" key="3">
    <source>
        <dbReference type="ARBA" id="ARBA00022989"/>
    </source>
</evidence>
<keyword evidence="3 5" id="KW-1133">Transmembrane helix</keyword>